<dbReference type="PANTHER" id="PTHR10434">
    <property type="entry name" value="1-ACYL-SN-GLYCEROL-3-PHOSPHATE ACYLTRANSFERASE"/>
    <property type="match status" value="1"/>
</dbReference>
<evidence type="ECO:0000256" key="2">
    <source>
        <dbReference type="ARBA" id="ARBA00023315"/>
    </source>
</evidence>
<protein>
    <submittedName>
        <fullName evidence="4">1-acyl-sn-glycerol-3-phosphate acyltransferase</fullName>
    </submittedName>
</protein>
<evidence type="ECO:0000313" key="4">
    <source>
        <dbReference type="EMBL" id="SMO68650.1"/>
    </source>
</evidence>
<dbReference type="PANTHER" id="PTHR10434:SF11">
    <property type="entry name" value="1-ACYL-SN-GLYCEROL-3-PHOSPHATE ACYLTRANSFERASE"/>
    <property type="match status" value="1"/>
</dbReference>
<dbReference type="InterPro" id="IPR002123">
    <property type="entry name" value="Plipid/glycerol_acylTrfase"/>
</dbReference>
<dbReference type="EMBL" id="FXTI01000005">
    <property type="protein sequence ID" value="SMO68650.1"/>
    <property type="molecule type" value="Genomic_DNA"/>
</dbReference>
<reference evidence="4 5" key="1">
    <citation type="submission" date="2017-05" db="EMBL/GenBank/DDBJ databases">
        <authorList>
            <person name="Varghese N."/>
            <person name="Submissions S."/>
        </authorList>
    </citation>
    <scope>NUCLEOTIDE SEQUENCE [LARGE SCALE GENOMIC DNA]</scope>
    <source>
        <strain evidence="4 5">DSM 45474</strain>
    </source>
</reference>
<gene>
    <name evidence="4" type="ORF">SAMN06264849_105250</name>
</gene>
<evidence type="ECO:0000259" key="3">
    <source>
        <dbReference type="SMART" id="SM00563"/>
    </source>
</evidence>
<keyword evidence="5" id="KW-1185">Reference proteome</keyword>
<dbReference type="CDD" id="cd07989">
    <property type="entry name" value="LPLAT_AGPAT-like"/>
    <property type="match status" value="1"/>
</dbReference>
<dbReference type="SMART" id="SM00563">
    <property type="entry name" value="PlsC"/>
    <property type="match status" value="1"/>
</dbReference>
<evidence type="ECO:0000256" key="1">
    <source>
        <dbReference type="ARBA" id="ARBA00022679"/>
    </source>
</evidence>
<sequence length="220" mass="24879">MWYTLFQSIVRFFAKLYHRLEVTGLEHIPKEGPFLLVGNHISYLDPFYIAGFLPRRVSFMAKEESFSHPLTKWFLRKVDAFPVNRDIADVQAIRTALKRLQQGEVVGIFPEGGRRDADSIQQLKEGAAYLAVRQNVPILPAYIEGSDQALPRGGRWIRPAKVCIRFGEPIGVLSQGKPRERQELLTQAILDAFRQLADSKGAGKVSVEINQQTPYNGAKE</sequence>
<name>A0A521DCK2_9BACL</name>
<proteinExistence type="predicted"/>
<dbReference type="AlphaFoldDB" id="A0A521DCK2"/>
<organism evidence="4 5">
    <name type="scientific">Melghirimyces algeriensis</name>
    <dbReference type="NCBI Taxonomy" id="910412"/>
    <lineage>
        <taxon>Bacteria</taxon>
        <taxon>Bacillati</taxon>
        <taxon>Bacillota</taxon>
        <taxon>Bacilli</taxon>
        <taxon>Bacillales</taxon>
        <taxon>Thermoactinomycetaceae</taxon>
        <taxon>Melghirimyces</taxon>
    </lineage>
</organism>
<dbReference type="GO" id="GO:0003841">
    <property type="term" value="F:1-acylglycerol-3-phosphate O-acyltransferase activity"/>
    <property type="evidence" value="ECO:0007669"/>
    <property type="project" value="TreeGrafter"/>
</dbReference>
<keyword evidence="1 4" id="KW-0808">Transferase</keyword>
<dbReference type="OrthoDB" id="9803035at2"/>
<dbReference type="RefSeq" id="WP_142505565.1">
    <property type="nucleotide sequence ID" value="NZ_FXTI01000005.1"/>
</dbReference>
<accession>A0A521DCK2</accession>
<dbReference type="Proteomes" id="UP000315636">
    <property type="component" value="Unassembled WGS sequence"/>
</dbReference>
<dbReference type="GO" id="GO:0006654">
    <property type="term" value="P:phosphatidic acid biosynthetic process"/>
    <property type="evidence" value="ECO:0007669"/>
    <property type="project" value="TreeGrafter"/>
</dbReference>
<evidence type="ECO:0000313" key="5">
    <source>
        <dbReference type="Proteomes" id="UP000315636"/>
    </source>
</evidence>
<keyword evidence="2 4" id="KW-0012">Acyltransferase</keyword>
<feature type="domain" description="Phospholipid/glycerol acyltransferase" evidence="3">
    <location>
        <begin position="34"/>
        <end position="146"/>
    </location>
</feature>
<dbReference type="SUPFAM" id="SSF69593">
    <property type="entry name" value="Glycerol-3-phosphate (1)-acyltransferase"/>
    <property type="match status" value="1"/>
</dbReference>
<dbReference type="Pfam" id="PF01553">
    <property type="entry name" value="Acyltransferase"/>
    <property type="match status" value="1"/>
</dbReference>